<reference evidence="5 6" key="1">
    <citation type="submission" date="2019-03" db="EMBL/GenBank/DDBJ databases">
        <authorList>
            <person name="Kim M.K.M."/>
        </authorList>
    </citation>
    <scope>NUCLEOTIDE SEQUENCE [LARGE SCALE GENOMIC DNA]</scope>
    <source>
        <strain evidence="5 6">17J68-12</strain>
    </source>
</reference>
<evidence type="ECO:0000313" key="5">
    <source>
        <dbReference type="EMBL" id="TCJ17068.1"/>
    </source>
</evidence>
<dbReference type="RefSeq" id="WP_131448285.1">
    <property type="nucleotide sequence ID" value="NZ_SJZI01000009.1"/>
</dbReference>
<protein>
    <submittedName>
        <fullName evidence="5">Restriction endonuclease subunit S</fullName>
    </submittedName>
</protein>
<comment type="similarity">
    <text evidence="1">Belongs to the type-I restriction system S methylase family.</text>
</comment>
<comment type="caution">
    <text evidence="5">The sequence shown here is derived from an EMBL/GenBank/DDBJ whole genome shotgun (WGS) entry which is preliminary data.</text>
</comment>
<dbReference type="Pfam" id="PF01420">
    <property type="entry name" value="Methylase_S"/>
    <property type="match status" value="2"/>
</dbReference>
<dbReference type="SUPFAM" id="SSF116734">
    <property type="entry name" value="DNA methylase specificity domain"/>
    <property type="match status" value="2"/>
</dbReference>
<evidence type="ECO:0000313" key="6">
    <source>
        <dbReference type="Proteomes" id="UP000295334"/>
    </source>
</evidence>
<dbReference type="AlphaFoldDB" id="A0A4R1BIS2"/>
<keyword evidence="2" id="KW-0680">Restriction system</keyword>
<gene>
    <name evidence="5" type="ORF">EPD60_07085</name>
</gene>
<evidence type="ECO:0000256" key="3">
    <source>
        <dbReference type="ARBA" id="ARBA00023125"/>
    </source>
</evidence>
<dbReference type="Gene3D" id="3.90.220.20">
    <property type="entry name" value="DNA methylase specificity domains"/>
    <property type="match status" value="2"/>
</dbReference>
<dbReference type="CDD" id="cd17260">
    <property type="entry name" value="RMtype1_S_EcoEI-TRD1-CR1_like"/>
    <property type="match status" value="1"/>
</dbReference>
<dbReference type="PANTHER" id="PTHR43140">
    <property type="entry name" value="TYPE-1 RESTRICTION ENZYME ECOKI SPECIFICITY PROTEIN"/>
    <property type="match status" value="1"/>
</dbReference>
<dbReference type="InterPro" id="IPR000055">
    <property type="entry name" value="Restrct_endonuc_typeI_TRD"/>
</dbReference>
<sequence>MMEGWVKGRLSDLFEIKPSKSEAKDSLSNKDFVSFLPMEDLGVATKSVTAVKEKQLKDVIGSYTYFADGDVLLAKITPCFENGKLGIAEGLKNGVGFGSSEYIVFRPKSNVIAEYLFYFLSQPRFREEGAQNMSGAVGHKRVSKEFIENFELPYPQSINEQKHIVATLDEAFAAIDKAKANVERNLQNARELYSVSLNRDFNGSQQLGELVNLCTGKLNANAANEGGEFPFFTCSREVSRIDTYAFDCEAILLAGNNAVGDFNVKHYKGKFNAYQRTYVITIKPKVELDYRFLFYQMERSLANLKEKSVGAGTKFLKLPVIQSLEILFPTLKEQKDFVRSLYAIEKHTKDLIRVYKTKLDKMESLKSTLLNEAFSGQLTTPKLELA</sequence>
<feature type="domain" description="Type I restriction modification DNA specificity" evidence="4">
    <location>
        <begin position="206"/>
        <end position="353"/>
    </location>
</feature>
<dbReference type="PANTHER" id="PTHR43140:SF1">
    <property type="entry name" value="TYPE I RESTRICTION ENZYME ECOKI SPECIFICITY SUBUNIT"/>
    <property type="match status" value="1"/>
</dbReference>
<keyword evidence="6" id="KW-1185">Reference proteome</keyword>
<keyword evidence="5" id="KW-0540">Nuclease</keyword>
<organism evidence="5 6">
    <name type="scientific">Flaviaesturariibacter flavus</name>
    <dbReference type="NCBI Taxonomy" id="2502780"/>
    <lineage>
        <taxon>Bacteria</taxon>
        <taxon>Pseudomonadati</taxon>
        <taxon>Bacteroidota</taxon>
        <taxon>Chitinophagia</taxon>
        <taxon>Chitinophagales</taxon>
        <taxon>Chitinophagaceae</taxon>
        <taxon>Flaviaestuariibacter</taxon>
    </lineage>
</organism>
<feature type="domain" description="Type I restriction modification DNA specificity" evidence="4">
    <location>
        <begin position="2"/>
        <end position="180"/>
    </location>
</feature>
<dbReference type="InterPro" id="IPR051212">
    <property type="entry name" value="Type-I_RE_S_subunit"/>
</dbReference>
<evidence type="ECO:0000256" key="1">
    <source>
        <dbReference type="ARBA" id="ARBA00010923"/>
    </source>
</evidence>
<dbReference type="EMBL" id="SJZI01000009">
    <property type="protein sequence ID" value="TCJ17068.1"/>
    <property type="molecule type" value="Genomic_DNA"/>
</dbReference>
<evidence type="ECO:0000259" key="4">
    <source>
        <dbReference type="Pfam" id="PF01420"/>
    </source>
</evidence>
<dbReference type="GO" id="GO:0004519">
    <property type="term" value="F:endonuclease activity"/>
    <property type="evidence" value="ECO:0007669"/>
    <property type="project" value="UniProtKB-KW"/>
</dbReference>
<dbReference type="GO" id="GO:0003677">
    <property type="term" value="F:DNA binding"/>
    <property type="evidence" value="ECO:0007669"/>
    <property type="project" value="UniProtKB-KW"/>
</dbReference>
<accession>A0A4R1BIS2</accession>
<keyword evidence="3" id="KW-0238">DNA-binding</keyword>
<dbReference type="Proteomes" id="UP000295334">
    <property type="component" value="Unassembled WGS sequence"/>
</dbReference>
<keyword evidence="5" id="KW-0378">Hydrolase</keyword>
<evidence type="ECO:0000256" key="2">
    <source>
        <dbReference type="ARBA" id="ARBA00022747"/>
    </source>
</evidence>
<proteinExistence type="inferred from homology"/>
<dbReference type="GO" id="GO:0009307">
    <property type="term" value="P:DNA restriction-modification system"/>
    <property type="evidence" value="ECO:0007669"/>
    <property type="project" value="UniProtKB-KW"/>
</dbReference>
<dbReference type="InterPro" id="IPR044946">
    <property type="entry name" value="Restrct_endonuc_typeI_TRD_sf"/>
</dbReference>
<name>A0A4R1BIS2_9BACT</name>
<dbReference type="OrthoDB" id="9816225at2"/>
<keyword evidence="5" id="KW-0255">Endonuclease</keyword>